<organism evidence="1 2">
    <name type="scientific">Alitiscatomonas aceti</name>
    <dbReference type="NCBI Taxonomy" id="2981724"/>
    <lineage>
        <taxon>Bacteria</taxon>
        <taxon>Bacillati</taxon>
        <taxon>Bacillota</taxon>
        <taxon>Clostridia</taxon>
        <taxon>Lachnospirales</taxon>
        <taxon>Lachnospiraceae</taxon>
        <taxon>Alitiscatomonas</taxon>
    </lineage>
</organism>
<sequence length="203" mass="23466">MAKEYQVLTKDQTLYSSSLIRLPTPRFVVFYNGSGMTEESCILRLSDAYQSPEAEPELELKVRVLKIAPEANRELLEACQSLKEYMLFVEQVRKYAAFLELNEAVDRAVNKCIRDGILSDFLSKHKAEVIAVSIFEYDEEREIRLIRQDEFRQGQQNILRNQVHKKLQKGKSPAVIADELELEPEVVETLIQELRKELFGSVL</sequence>
<keyword evidence="2" id="KW-1185">Reference proteome</keyword>
<evidence type="ECO:0000313" key="1">
    <source>
        <dbReference type="EMBL" id="MCU6798958.1"/>
    </source>
</evidence>
<reference evidence="1 2" key="1">
    <citation type="journal article" date="2021" name="ISME Commun">
        <title>Automated analysis of genomic sequences facilitates high-throughput and comprehensive description of bacteria.</title>
        <authorList>
            <person name="Hitch T.C.A."/>
        </authorList>
    </citation>
    <scope>NUCLEOTIDE SEQUENCE [LARGE SCALE GENOMIC DNA]</scope>
    <source>
        <strain evidence="2">f_CCE</strain>
    </source>
</reference>
<protein>
    <submittedName>
        <fullName evidence="1">Uncharacterized protein</fullName>
    </submittedName>
</protein>
<dbReference type="RefSeq" id="WP_262562970.1">
    <property type="nucleotide sequence ID" value="NZ_JAOQJF010000004.1"/>
</dbReference>
<dbReference type="Proteomes" id="UP001652395">
    <property type="component" value="Unassembled WGS sequence"/>
</dbReference>
<accession>A0ABT2UWC7</accession>
<name>A0ABT2UWC7_9FIRM</name>
<gene>
    <name evidence="1" type="ORF">OCV69_03245</name>
</gene>
<proteinExistence type="predicted"/>
<comment type="caution">
    <text evidence="1">The sequence shown here is derived from an EMBL/GenBank/DDBJ whole genome shotgun (WGS) entry which is preliminary data.</text>
</comment>
<dbReference type="EMBL" id="JAOQJF010000004">
    <property type="protein sequence ID" value="MCU6798958.1"/>
    <property type="molecule type" value="Genomic_DNA"/>
</dbReference>
<evidence type="ECO:0000313" key="2">
    <source>
        <dbReference type="Proteomes" id="UP001652395"/>
    </source>
</evidence>